<feature type="domain" description="RecC C-terminal" evidence="1">
    <location>
        <begin position="19"/>
        <end position="233"/>
    </location>
</feature>
<gene>
    <name evidence="2" type="ORF">LCGC14_2994780</name>
</gene>
<evidence type="ECO:0000259" key="1">
    <source>
        <dbReference type="Pfam" id="PF17946"/>
    </source>
</evidence>
<dbReference type="SUPFAM" id="SSF52980">
    <property type="entry name" value="Restriction endonuclease-like"/>
    <property type="match status" value="1"/>
</dbReference>
<protein>
    <recommendedName>
        <fullName evidence="1">RecC C-terminal domain-containing protein</fullName>
    </recommendedName>
</protein>
<dbReference type="AlphaFoldDB" id="A0A0F8XQH2"/>
<organism evidence="2">
    <name type="scientific">marine sediment metagenome</name>
    <dbReference type="NCBI Taxonomy" id="412755"/>
    <lineage>
        <taxon>unclassified sequences</taxon>
        <taxon>metagenomes</taxon>
        <taxon>ecological metagenomes</taxon>
    </lineage>
</organism>
<dbReference type="InterPro" id="IPR011335">
    <property type="entry name" value="Restrct_endonuc-II-like"/>
</dbReference>
<dbReference type="InterPro" id="IPR041500">
    <property type="entry name" value="RecC_C"/>
</dbReference>
<proteinExistence type="predicted"/>
<reference evidence="2" key="1">
    <citation type="journal article" date="2015" name="Nature">
        <title>Complex archaea that bridge the gap between prokaryotes and eukaryotes.</title>
        <authorList>
            <person name="Spang A."/>
            <person name="Saw J.H."/>
            <person name="Jorgensen S.L."/>
            <person name="Zaremba-Niedzwiedzka K."/>
            <person name="Martijn J."/>
            <person name="Lind A.E."/>
            <person name="van Eijk R."/>
            <person name="Schleper C."/>
            <person name="Guy L."/>
            <person name="Ettema T.J."/>
        </authorList>
    </citation>
    <scope>NUCLEOTIDE SEQUENCE</scope>
</reference>
<accession>A0A0F8XQH2</accession>
<dbReference type="Pfam" id="PF17946">
    <property type="entry name" value="RecC_C"/>
    <property type="match status" value="1"/>
</dbReference>
<name>A0A0F8XQH2_9ZZZZ</name>
<comment type="caution">
    <text evidence="2">The sequence shown here is derived from an EMBL/GenBank/DDBJ whole genome shotgun (WGS) entry which is preliminary data.</text>
</comment>
<dbReference type="EMBL" id="LAZR01061536">
    <property type="protein sequence ID" value="KKK63390.1"/>
    <property type="molecule type" value="Genomic_DNA"/>
</dbReference>
<evidence type="ECO:0000313" key="2">
    <source>
        <dbReference type="EMBL" id="KKK63390.1"/>
    </source>
</evidence>
<feature type="non-terminal residue" evidence="2">
    <location>
        <position position="1"/>
    </location>
</feature>
<sequence>HINVKPFDIDIKKETSKIIDLRHLKQLCKNPISFYLNKMDIYLEEEEEKNEFKISNLDKYIIKNAVIKDDIVDDILYSFEKRAKMPVGVFNDIAKSKIRSDIFIFLQNLKDLEVDYKNLINIEFSLDAKNIEKIDSKNIVMPPIEIKGDQETIKIIGRIENISNKGLLSHLDDKLYSQIRMWPDILILNKLDKNFEKKIIFTKSKTIKSYKINRVDECLLELIKYYDLSQREISFMIKPFCEHILNKEESNLDKALKRTDKKNIFLDVYSTWYFKNFEKPEAKNLIDKSKIIKNVFQPLLEQN</sequence>